<keyword evidence="6" id="KW-0249">Electron transport</keyword>
<reference evidence="12" key="1">
    <citation type="submission" date="2020-12" db="EMBL/GenBank/DDBJ databases">
        <title>Bacterial taxonomy.</title>
        <authorList>
            <person name="Pan X."/>
        </authorList>
    </citation>
    <scope>NUCLEOTIDE SEQUENCE</scope>
    <source>
        <strain evidence="12">KCTC 52957</strain>
    </source>
</reference>
<proteinExistence type="predicted"/>
<keyword evidence="3 9" id="KW-0349">Heme</keyword>
<dbReference type="GO" id="GO:0009055">
    <property type="term" value="F:electron transfer activity"/>
    <property type="evidence" value="ECO:0007669"/>
    <property type="project" value="InterPro"/>
</dbReference>
<evidence type="ECO:0000256" key="7">
    <source>
        <dbReference type="ARBA" id="ARBA00023004"/>
    </source>
</evidence>
<dbReference type="PRINTS" id="PR00604">
    <property type="entry name" value="CYTCHRMECIAB"/>
</dbReference>
<keyword evidence="5" id="KW-0677">Repeat</keyword>
<dbReference type="PANTHER" id="PTHR19879">
    <property type="entry name" value="TRANSCRIPTION INITIATION FACTOR TFIID"/>
    <property type="match status" value="1"/>
</dbReference>
<feature type="repeat" description="WD" evidence="8">
    <location>
        <begin position="97"/>
        <end position="128"/>
    </location>
</feature>
<dbReference type="RefSeq" id="WP_198917390.1">
    <property type="nucleotide sequence ID" value="NZ_JAEKPD010000018.1"/>
</dbReference>
<accession>A0A934IJS3</accession>
<dbReference type="InterPro" id="IPR036909">
    <property type="entry name" value="Cyt_c-like_dom_sf"/>
</dbReference>
<dbReference type="SUPFAM" id="SSF46626">
    <property type="entry name" value="Cytochrome c"/>
    <property type="match status" value="1"/>
</dbReference>
<dbReference type="InterPro" id="IPR019775">
    <property type="entry name" value="WD40_repeat_CS"/>
</dbReference>
<dbReference type="SMART" id="SM00320">
    <property type="entry name" value="WD40"/>
    <property type="match status" value="7"/>
</dbReference>
<name>A0A934IJS3_9RHOB</name>
<dbReference type="InterPro" id="IPR002327">
    <property type="entry name" value="Cyt_c_1A/1B"/>
</dbReference>
<evidence type="ECO:0000256" key="8">
    <source>
        <dbReference type="PROSITE-ProRule" id="PRU00221"/>
    </source>
</evidence>
<keyword evidence="1" id="KW-0813">Transport</keyword>
<dbReference type="Pfam" id="PF00400">
    <property type="entry name" value="WD40"/>
    <property type="match status" value="5"/>
</dbReference>
<dbReference type="Pfam" id="PF00034">
    <property type="entry name" value="Cytochrom_C"/>
    <property type="match status" value="1"/>
</dbReference>
<feature type="chain" id="PRO_5037251623" evidence="10">
    <location>
        <begin position="18"/>
        <end position="424"/>
    </location>
</feature>
<dbReference type="CDD" id="cd00200">
    <property type="entry name" value="WD40"/>
    <property type="match status" value="1"/>
</dbReference>
<dbReference type="SUPFAM" id="SSF50978">
    <property type="entry name" value="WD40 repeat-like"/>
    <property type="match status" value="1"/>
</dbReference>
<dbReference type="GO" id="GO:0046872">
    <property type="term" value="F:metal ion binding"/>
    <property type="evidence" value="ECO:0007669"/>
    <property type="project" value="UniProtKB-KW"/>
</dbReference>
<evidence type="ECO:0000313" key="12">
    <source>
        <dbReference type="EMBL" id="MBJ3764218.1"/>
    </source>
</evidence>
<keyword evidence="7 9" id="KW-0408">Iron</keyword>
<evidence type="ECO:0000256" key="4">
    <source>
        <dbReference type="ARBA" id="ARBA00022723"/>
    </source>
</evidence>
<keyword evidence="10" id="KW-0732">Signal</keyword>
<dbReference type="PRINTS" id="PR00320">
    <property type="entry name" value="GPROTEINBRPT"/>
</dbReference>
<dbReference type="InterPro" id="IPR009056">
    <property type="entry name" value="Cyt_c-like_dom"/>
</dbReference>
<keyword evidence="4 9" id="KW-0479">Metal-binding</keyword>
<evidence type="ECO:0000256" key="6">
    <source>
        <dbReference type="ARBA" id="ARBA00022982"/>
    </source>
</evidence>
<evidence type="ECO:0000259" key="11">
    <source>
        <dbReference type="PROSITE" id="PS51007"/>
    </source>
</evidence>
<dbReference type="InterPro" id="IPR001680">
    <property type="entry name" value="WD40_rpt"/>
</dbReference>
<dbReference type="PROSITE" id="PS50082">
    <property type="entry name" value="WD_REPEATS_2"/>
    <property type="match status" value="4"/>
</dbReference>
<dbReference type="PROSITE" id="PS50294">
    <property type="entry name" value="WD_REPEATS_REGION"/>
    <property type="match status" value="3"/>
</dbReference>
<feature type="repeat" description="WD" evidence="8">
    <location>
        <begin position="138"/>
        <end position="178"/>
    </location>
</feature>
<dbReference type="PANTHER" id="PTHR19879:SF9">
    <property type="entry name" value="TRANSCRIPTION INITIATION FACTOR TFIID SUBUNIT 5"/>
    <property type="match status" value="1"/>
</dbReference>
<evidence type="ECO:0000256" key="3">
    <source>
        <dbReference type="ARBA" id="ARBA00022617"/>
    </source>
</evidence>
<keyword evidence="2 8" id="KW-0853">WD repeat</keyword>
<dbReference type="AlphaFoldDB" id="A0A934IJS3"/>
<evidence type="ECO:0000256" key="2">
    <source>
        <dbReference type="ARBA" id="ARBA00022574"/>
    </source>
</evidence>
<dbReference type="Gene3D" id="2.130.10.10">
    <property type="entry name" value="YVTN repeat-like/Quinoprotein amine dehydrogenase"/>
    <property type="match status" value="2"/>
</dbReference>
<dbReference type="InterPro" id="IPR015943">
    <property type="entry name" value="WD40/YVTN_repeat-like_dom_sf"/>
</dbReference>
<dbReference type="GO" id="GO:0020037">
    <property type="term" value="F:heme binding"/>
    <property type="evidence" value="ECO:0007669"/>
    <property type="project" value="InterPro"/>
</dbReference>
<protein>
    <submittedName>
        <fullName evidence="12">C-type cytochrome</fullName>
    </submittedName>
</protein>
<evidence type="ECO:0000256" key="1">
    <source>
        <dbReference type="ARBA" id="ARBA00022448"/>
    </source>
</evidence>
<dbReference type="Proteomes" id="UP000642488">
    <property type="component" value="Unassembled WGS sequence"/>
</dbReference>
<dbReference type="PROSITE" id="PS51007">
    <property type="entry name" value="CYTC"/>
    <property type="match status" value="1"/>
</dbReference>
<dbReference type="Gene3D" id="1.10.760.10">
    <property type="entry name" value="Cytochrome c-like domain"/>
    <property type="match status" value="1"/>
</dbReference>
<keyword evidence="13" id="KW-1185">Reference proteome</keyword>
<gene>
    <name evidence="12" type="ORF">ILP92_15830</name>
</gene>
<evidence type="ECO:0000256" key="9">
    <source>
        <dbReference type="PROSITE-ProRule" id="PRU00433"/>
    </source>
</evidence>
<evidence type="ECO:0000256" key="10">
    <source>
        <dbReference type="SAM" id="SignalP"/>
    </source>
</evidence>
<evidence type="ECO:0000313" key="13">
    <source>
        <dbReference type="Proteomes" id="UP000642488"/>
    </source>
</evidence>
<dbReference type="PROSITE" id="PS00678">
    <property type="entry name" value="WD_REPEATS_1"/>
    <property type="match status" value="1"/>
</dbReference>
<feature type="domain" description="Cytochrome c" evidence="11">
    <location>
        <begin position="316"/>
        <end position="418"/>
    </location>
</feature>
<dbReference type="EMBL" id="JAEKPD010000018">
    <property type="protein sequence ID" value="MBJ3764218.1"/>
    <property type="molecule type" value="Genomic_DNA"/>
</dbReference>
<comment type="caution">
    <text evidence="12">The sequence shown here is derived from an EMBL/GenBank/DDBJ whole genome shotgun (WGS) entry which is preliminary data.</text>
</comment>
<evidence type="ECO:0000256" key="5">
    <source>
        <dbReference type="ARBA" id="ARBA00022737"/>
    </source>
</evidence>
<dbReference type="InterPro" id="IPR036322">
    <property type="entry name" value="WD40_repeat_dom_sf"/>
</dbReference>
<feature type="repeat" description="WD" evidence="8">
    <location>
        <begin position="60"/>
        <end position="89"/>
    </location>
</feature>
<feature type="signal peptide" evidence="10">
    <location>
        <begin position="1"/>
        <end position="17"/>
    </location>
</feature>
<organism evidence="12 13">
    <name type="scientific">Palleronia pontilimi</name>
    <dbReference type="NCBI Taxonomy" id="1964209"/>
    <lineage>
        <taxon>Bacteria</taxon>
        <taxon>Pseudomonadati</taxon>
        <taxon>Pseudomonadota</taxon>
        <taxon>Alphaproteobacteria</taxon>
        <taxon>Rhodobacterales</taxon>
        <taxon>Roseobacteraceae</taxon>
        <taxon>Palleronia</taxon>
    </lineage>
</organism>
<dbReference type="InterPro" id="IPR020472">
    <property type="entry name" value="WD40_PAC1"/>
</dbReference>
<sequence length="424" mass="44129">MWRGLIAAALLAGSADADPLVLSGHGGPIMDVSVAPDGQVATASFDNAVGLWDGTTPTWLDGHEAAVNAVLVEGDLVASAGDDFDVILWRDGAPTRLEGHGGKVTALALSPDGATLASASWDGTIGLWPLAGGAPRFLKGHRAGVNDVLFGADGALYSASADGTIRAWDIANGEELRQVANHGFGVNRLAQGPGWLAYGAVDGGTRLISPLTGEGLADFTADRRPILALDYAPATGLLAVGDGEGFVMVIDTATRSVPHDFQAAGRGPIWALAFSPDGQTIYAGGLDPDLHGWTLDQLATATTPQATEASYLTDPALMDNGERQFMRKCSICHTLTPDTARRAGPTLHGVFGRRAGTVDGYGYSDRLDGSDIVWNETTIDALFDQGPDHYIPGSKMPMQVIAAPQDRADLIAFLKTATTTGDTE</sequence>
<feature type="repeat" description="WD" evidence="8">
    <location>
        <begin position="22"/>
        <end position="53"/>
    </location>
</feature>